<keyword evidence="1" id="KW-0813">Transport</keyword>
<dbReference type="InterPro" id="IPR036909">
    <property type="entry name" value="Cyt_c-like_dom_sf"/>
</dbReference>
<keyword evidence="5 7" id="KW-0408">Iron</keyword>
<dbReference type="SUPFAM" id="SSF46626">
    <property type="entry name" value="Cytochrome c"/>
    <property type="match status" value="1"/>
</dbReference>
<dbReference type="PANTHER" id="PTHR37823">
    <property type="entry name" value="CYTOCHROME C-553-LIKE"/>
    <property type="match status" value="1"/>
</dbReference>
<feature type="binding site" description="covalent" evidence="6">
    <location>
        <position position="65"/>
    </location>
    <ligand>
        <name>heme c</name>
        <dbReference type="ChEBI" id="CHEBI:61717"/>
    </ligand>
</feature>
<feature type="binding site" description="axial binding residue" evidence="7">
    <location>
        <position position="66"/>
    </location>
    <ligand>
        <name>heme c</name>
        <dbReference type="ChEBI" id="CHEBI:61717"/>
    </ligand>
    <ligandPart>
        <name>Fe</name>
        <dbReference type="ChEBI" id="CHEBI:18248"/>
    </ligandPart>
</feature>
<evidence type="ECO:0000256" key="6">
    <source>
        <dbReference type="PIRSR" id="PIRSR000025-1"/>
    </source>
</evidence>
<reference evidence="10" key="1">
    <citation type="submission" date="2022-05" db="EMBL/GenBank/DDBJ databases">
        <authorList>
            <person name="Colautti A."/>
            <person name="Iacumin L."/>
        </authorList>
    </citation>
    <scope>NUCLEOTIDE SEQUENCE</scope>
    <source>
        <strain evidence="10">SK 55</strain>
    </source>
</reference>
<keyword evidence="2 6" id="KW-0349">Heme</keyword>
<dbReference type="NCBIfam" id="NF045773">
    <property type="entry name" value="cytochro_C550"/>
    <property type="match status" value="1"/>
</dbReference>
<feature type="transmembrane region" description="Helical" evidence="8">
    <location>
        <begin position="6"/>
        <end position="25"/>
    </location>
</feature>
<keyword evidence="3 7" id="KW-0479">Metal-binding</keyword>
<dbReference type="RefSeq" id="WP_269925166.1">
    <property type="nucleotide sequence ID" value="NZ_JAMKBJ010000002.1"/>
</dbReference>
<organism evidence="10 11">
    <name type="scientific">Paenisporosarcina quisquiliarum</name>
    <dbReference type="NCBI Taxonomy" id="365346"/>
    <lineage>
        <taxon>Bacteria</taxon>
        <taxon>Bacillati</taxon>
        <taxon>Bacillota</taxon>
        <taxon>Bacilli</taxon>
        <taxon>Bacillales</taxon>
        <taxon>Caryophanaceae</taxon>
        <taxon>Paenisporosarcina</taxon>
    </lineage>
</organism>
<dbReference type="InterPro" id="IPR009056">
    <property type="entry name" value="Cyt_c-like_dom"/>
</dbReference>
<proteinExistence type="predicted"/>
<evidence type="ECO:0000256" key="5">
    <source>
        <dbReference type="ARBA" id="ARBA00023004"/>
    </source>
</evidence>
<evidence type="ECO:0000256" key="1">
    <source>
        <dbReference type="ARBA" id="ARBA00022448"/>
    </source>
</evidence>
<evidence type="ECO:0000256" key="3">
    <source>
        <dbReference type="ARBA" id="ARBA00022723"/>
    </source>
</evidence>
<dbReference type="GO" id="GO:0005506">
    <property type="term" value="F:iron ion binding"/>
    <property type="evidence" value="ECO:0007669"/>
    <property type="project" value="InterPro"/>
</dbReference>
<evidence type="ECO:0000256" key="2">
    <source>
        <dbReference type="ARBA" id="ARBA00022617"/>
    </source>
</evidence>
<feature type="binding site" description="axial binding residue" evidence="7">
    <location>
        <position position="100"/>
    </location>
    <ligand>
        <name>heme c</name>
        <dbReference type="ChEBI" id="CHEBI:61717"/>
    </ligand>
    <ligandPart>
        <name>Fe</name>
        <dbReference type="ChEBI" id="CHEBI:18248"/>
    </ligandPart>
</feature>
<keyword evidence="8" id="KW-0812">Transmembrane</keyword>
<evidence type="ECO:0000256" key="8">
    <source>
        <dbReference type="SAM" id="Phobius"/>
    </source>
</evidence>
<keyword evidence="8" id="KW-1133">Transmembrane helix</keyword>
<comment type="PTM">
    <text evidence="6">Binds 1 heme c group covalently per subunit.</text>
</comment>
<feature type="binding site" description="covalent" evidence="6">
    <location>
        <position position="62"/>
    </location>
    <ligand>
        <name>heme c</name>
        <dbReference type="ChEBI" id="CHEBI:61717"/>
    </ligand>
</feature>
<dbReference type="PIRSF" id="PIRSF000025">
    <property type="entry name" value="Cytc_Bsub_c550"/>
    <property type="match status" value="1"/>
</dbReference>
<accession>A0A9X3LDU5</accession>
<dbReference type="PROSITE" id="PS51007">
    <property type="entry name" value="CYTC"/>
    <property type="match status" value="1"/>
</dbReference>
<dbReference type="EMBL" id="JAMKBJ010000002">
    <property type="protein sequence ID" value="MCZ8536053.1"/>
    <property type="molecule type" value="Genomic_DNA"/>
</dbReference>
<keyword evidence="8" id="KW-0472">Membrane</keyword>
<gene>
    <name evidence="10" type="ORF">M9R32_02455</name>
</gene>
<dbReference type="GO" id="GO:0020037">
    <property type="term" value="F:heme binding"/>
    <property type="evidence" value="ECO:0007669"/>
    <property type="project" value="InterPro"/>
</dbReference>
<evidence type="ECO:0000256" key="7">
    <source>
        <dbReference type="PIRSR" id="PIRSR000025-2"/>
    </source>
</evidence>
<dbReference type="Pfam" id="PF13442">
    <property type="entry name" value="Cytochrome_CBB3"/>
    <property type="match status" value="1"/>
</dbReference>
<evidence type="ECO:0000256" key="4">
    <source>
        <dbReference type="ARBA" id="ARBA00022982"/>
    </source>
</evidence>
<evidence type="ECO:0000313" key="11">
    <source>
        <dbReference type="Proteomes" id="UP001152173"/>
    </source>
</evidence>
<dbReference type="AlphaFoldDB" id="A0A9X3LDU5"/>
<dbReference type="PANTHER" id="PTHR37823:SF4">
    <property type="entry name" value="MENAQUINOL-CYTOCHROME C REDUCTASE CYTOCHROME B_C SUBUNIT"/>
    <property type="match status" value="1"/>
</dbReference>
<name>A0A9X3LDU5_9BACL</name>
<sequence length="121" mass="12652">MQKNPIVPFILIMAFGIGLIFFLSIQGAEKKEEITAGHEEGGEGGDKAETEEFDAEMAKGKCISCHGGDLKGGVGPALVGTSLSKEEITEIIVNGKGSGMPAGLLPEDQAAQMAEYILTLK</sequence>
<dbReference type="InterPro" id="IPR051811">
    <property type="entry name" value="Cytochrome_c550/c551-like"/>
</dbReference>
<dbReference type="GO" id="GO:0016020">
    <property type="term" value="C:membrane"/>
    <property type="evidence" value="ECO:0007669"/>
    <property type="project" value="InterPro"/>
</dbReference>
<comment type="caution">
    <text evidence="10">The sequence shown here is derived from an EMBL/GenBank/DDBJ whole genome shotgun (WGS) entry which is preliminary data.</text>
</comment>
<feature type="domain" description="Cytochrome c" evidence="9">
    <location>
        <begin position="45"/>
        <end position="121"/>
    </location>
</feature>
<protein>
    <submittedName>
        <fullName evidence="10">Cytochrome c</fullName>
    </submittedName>
</protein>
<keyword evidence="11" id="KW-1185">Reference proteome</keyword>
<evidence type="ECO:0000259" key="9">
    <source>
        <dbReference type="PROSITE" id="PS51007"/>
    </source>
</evidence>
<dbReference type="Proteomes" id="UP001152173">
    <property type="component" value="Unassembled WGS sequence"/>
</dbReference>
<keyword evidence="4" id="KW-0249">Electron transport</keyword>
<dbReference type="GO" id="GO:0009055">
    <property type="term" value="F:electron transfer activity"/>
    <property type="evidence" value="ECO:0007669"/>
    <property type="project" value="InterPro"/>
</dbReference>
<evidence type="ECO:0000313" key="10">
    <source>
        <dbReference type="EMBL" id="MCZ8536053.1"/>
    </source>
</evidence>
<dbReference type="Gene3D" id="1.10.760.10">
    <property type="entry name" value="Cytochrome c-like domain"/>
    <property type="match status" value="1"/>
</dbReference>
<dbReference type="InterPro" id="IPR012218">
    <property type="entry name" value="Cyt_c_BACSU-c550-type"/>
</dbReference>
<dbReference type="InterPro" id="IPR054780">
    <property type="entry name" value="Cytochro_C550_firm"/>
</dbReference>